<dbReference type="STRING" id="7222.B4JQV6"/>
<dbReference type="PANTHER" id="PTHR21137">
    <property type="entry name" value="ODORANT RECEPTOR"/>
    <property type="match status" value="1"/>
</dbReference>
<evidence type="ECO:0000313" key="12">
    <source>
        <dbReference type="Proteomes" id="UP000001070"/>
    </source>
</evidence>
<comment type="similarity">
    <text evidence="10">Belongs to the insect chemoreceptor superfamily. Heteromeric odorant receptor channel (TC 1.A.69) family.</text>
</comment>
<evidence type="ECO:0000256" key="8">
    <source>
        <dbReference type="ARBA" id="ARBA00023170"/>
    </source>
</evidence>
<dbReference type="PhylomeDB" id="B4JQV6"/>
<dbReference type="OMA" id="KDFLYSM"/>
<keyword evidence="5 10" id="KW-0552">Olfaction</keyword>
<dbReference type="OrthoDB" id="7845758at2759"/>
<dbReference type="AlphaFoldDB" id="B4JQV6"/>
<evidence type="ECO:0000256" key="1">
    <source>
        <dbReference type="ARBA" id="ARBA00004651"/>
    </source>
</evidence>
<dbReference type="InParanoid" id="B4JQV6"/>
<feature type="transmembrane region" description="Helical" evidence="10">
    <location>
        <begin position="137"/>
        <end position="158"/>
    </location>
</feature>
<dbReference type="KEGG" id="dgr:6567177"/>
<sequence>MVRYVPRLADGQRIKLSWPLALYRHDIFFWPLDPSTSPNGRRFYYSLAFVGFLIYLHLTDAELRYLRFQRSNVDAFLTGVPTCLILVESQIRSGHVLWYRAELLQLLQTYFACIYVDRNTEPKVFRKVERKLLPNRLVSSLYLMVVSGYVIAPIIMLIKRAQDYIFPMIPAYDSRPMYIFVPLTLSCVWVGLSIVNMVIGETALLCELLSHLKGRYMLLQRDMDSAIDQILAARQSPHIARQLRQVIVETLRKNVALNRFGEQLENHFTFRIFIMFACCAGLLCALSFKTIVSPTGTYIYPIWFAAKTIELLSLGEIGSDLARMTDSLSTVYYLTRWEQAIYYSSNRRENLRLMKVVAVAIELNHKPYYMTGLKYFSVSLQAVVKILQGAFSYFTFLTSIR</sequence>
<comment type="caution">
    <text evidence="10">Lacks conserved residue(s) required for the propagation of feature annotation.</text>
</comment>
<evidence type="ECO:0000256" key="5">
    <source>
        <dbReference type="ARBA" id="ARBA00022725"/>
    </source>
</evidence>
<evidence type="ECO:0000256" key="10">
    <source>
        <dbReference type="RuleBase" id="RU351113"/>
    </source>
</evidence>
<dbReference type="InterPro" id="IPR004117">
    <property type="entry name" value="7tm6_olfct_rcpt"/>
</dbReference>
<dbReference type="GO" id="GO:0099094">
    <property type="term" value="F:ligand-gated monoatomic cation channel activity"/>
    <property type="evidence" value="ECO:0007669"/>
    <property type="project" value="EnsemblMetazoa"/>
</dbReference>
<dbReference type="PANTHER" id="PTHR21137:SF35">
    <property type="entry name" value="ODORANT RECEPTOR 19A-RELATED"/>
    <property type="match status" value="1"/>
</dbReference>
<comment type="subcellular location">
    <subcellularLocation>
        <location evidence="1 10">Cell membrane</location>
        <topology evidence="1 10">Multi-pass membrane protein</topology>
    </subcellularLocation>
</comment>
<keyword evidence="8 10" id="KW-0675">Receptor</keyword>
<dbReference type="HOGENOM" id="CLU_687484_0_0_1"/>
<keyword evidence="9 10" id="KW-0807">Transducer</keyword>
<evidence type="ECO:0000256" key="7">
    <source>
        <dbReference type="ARBA" id="ARBA00023136"/>
    </source>
</evidence>
<dbReference type="Proteomes" id="UP000001070">
    <property type="component" value="Unassembled WGS sequence"/>
</dbReference>
<gene>
    <name evidence="11" type="primary">Dgri\GH13109</name>
    <name evidence="11" type="ORF">Dgri_GH13109</name>
</gene>
<feature type="transmembrane region" description="Helical" evidence="10">
    <location>
        <begin position="178"/>
        <end position="199"/>
    </location>
</feature>
<keyword evidence="7 10" id="KW-0472">Membrane</keyword>
<evidence type="ECO:0000256" key="6">
    <source>
        <dbReference type="ARBA" id="ARBA00022989"/>
    </source>
</evidence>
<dbReference type="GO" id="GO:0005886">
    <property type="term" value="C:plasma membrane"/>
    <property type="evidence" value="ECO:0007669"/>
    <property type="project" value="UniProtKB-SubCell"/>
</dbReference>
<feature type="transmembrane region" description="Helical" evidence="10">
    <location>
        <begin position="43"/>
        <end position="61"/>
    </location>
</feature>
<organism evidence="12">
    <name type="scientific">Drosophila grimshawi</name>
    <name type="common">Hawaiian fruit fly</name>
    <name type="synonym">Idiomyia grimshawi</name>
    <dbReference type="NCBI Taxonomy" id="7222"/>
    <lineage>
        <taxon>Eukaryota</taxon>
        <taxon>Metazoa</taxon>
        <taxon>Ecdysozoa</taxon>
        <taxon>Arthropoda</taxon>
        <taxon>Hexapoda</taxon>
        <taxon>Insecta</taxon>
        <taxon>Pterygota</taxon>
        <taxon>Neoptera</taxon>
        <taxon>Endopterygota</taxon>
        <taxon>Diptera</taxon>
        <taxon>Brachycera</taxon>
        <taxon>Muscomorpha</taxon>
        <taxon>Ephydroidea</taxon>
        <taxon>Drosophilidae</taxon>
        <taxon>Drosophila</taxon>
        <taxon>Hawaiian Drosophila</taxon>
    </lineage>
</organism>
<name>B4JQV6_DROGR</name>
<accession>B4JQV6</accession>
<dbReference type="EMBL" id="CH916372">
    <property type="protein sequence ID" value="EDV99286.1"/>
    <property type="molecule type" value="Genomic_DNA"/>
</dbReference>
<dbReference type="FunCoup" id="B4JQV6">
    <property type="interactions" value="16"/>
</dbReference>
<reference evidence="11 12" key="1">
    <citation type="journal article" date="2007" name="Nature">
        <title>Evolution of genes and genomes on the Drosophila phylogeny.</title>
        <authorList>
            <consortium name="Drosophila 12 Genomes Consortium"/>
            <person name="Clark A.G."/>
            <person name="Eisen M.B."/>
            <person name="Smith D.R."/>
            <person name="Bergman C.M."/>
            <person name="Oliver B."/>
            <person name="Markow T.A."/>
            <person name="Kaufman T.C."/>
            <person name="Kellis M."/>
            <person name="Gelbart W."/>
            <person name="Iyer V.N."/>
            <person name="Pollard D.A."/>
            <person name="Sackton T.B."/>
            <person name="Larracuente A.M."/>
            <person name="Singh N.D."/>
            <person name="Abad J.P."/>
            <person name="Abt D.N."/>
            <person name="Adryan B."/>
            <person name="Aguade M."/>
            <person name="Akashi H."/>
            <person name="Anderson W.W."/>
            <person name="Aquadro C.F."/>
            <person name="Ardell D.H."/>
            <person name="Arguello R."/>
            <person name="Artieri C.G."/>
            <person name="Barbash D.A."/>
            <person name="Barker D."/>
            <person name="Barsanti P."/>
            <person name="Batterham P."/>
            <person name="Batzoglou S."/>
            <person name="Begun D."/>
            <person name="Bhutkar A."/>
            <person name="Blanco E."/>
            <person name="Bosak S.A."/>
            <person name="Bradley R.K."/>
            <person name="Brand A.D."/>
            <person name="Brent M.R."/>
            <person name="Brooks A.N."/>
            <person name="Brown R.H."/>
            <person name="Butlin R.K."/>
            <person name="Caggese C."/>
            <person name="Calvi B.R."/>
            <person name="Bernardo de Carvalho A."/>
            <person name="Caspi A."/>
            <person name="Castrezana S."/>
            <person name="Celniker S.E."/>
            <person name="Chang J.L."/>
            <person name="Chapple C."/>
            <person name="Chatterji S."/>
            <person name="Chinwalla A."/>
            <person name="Civetta A."/>
            <person name="Clifton S.W."/>
            <person name="Comeron J.M."/>
            <person name="Costello J.C."/>
            <person name="Coyne J.A."/>
            <person name="Daub J."/>
            <person name="David R.G."/>
            <person name="Delcher A.L."/>
            <person name="Delehaunty K."/>
            <person name="Do C.B."/>
            <person name="Ebling H."/>
            <person name="Edwards K."/>
            <person name="Eickbush T."/>
            <person name="Evans J.D."/>
            <person name="Filipski A."/>
            <person name="Findeiss S."/>
            <person name="Freyhult E."/>
            <person name="Fulton L."/>
            <person name="Fulton R."/>
            <person name="Garcia A.C."/>
            <person name="Gardiner A."/>
            <person name="Garfield D.A."/>
            <person name="Garvin B.E."/>
            <person name="Gibson G."/>
            <person name="Gilbert D."/>
            <person name="Gnerre S."/>
            <person name="Godfrey J."/>
            <person name="Good R."/>
            <person name="Gotea V."/>
            <person name="Gravely B."/>
            <person name="Greenberg A.J."/>
            <person name="Griffiths-Jones S."/>
            <person name="Gross S."/>
            <person name="Guigo R."/>
            <person name="Gustafson E.A."/>
            <person name="Haerty W."/>
            <person name="Hahn M.W."/>
            <person name="Halligan D.L."/>
            <person name="Halpern A.L."/>
            <person name="Halter G.M."/>
            <person name="Han M.V."/>
            <person name="Heger A."/>
            <person name="Hillier L."/>
            <person name="Hinrichs A.S."/>
            <person name="Holmes I."/>
            <person name="Hoskins R.A."/>
            <person name="Hubisz M.J."/>
            <person name="Hultmark D."/>
            <person name="Huntley M.A."/>
            <person name="Jaffe D.B."/>
            <person name="Jagadeeshan S."/>
            <person name="Jeck W.R."/>
            <person name="Johnson J."/>
            <person name="Jones C.D."/>
            <person name="Jordan W.C."/>
            <person name="Karpen G.H."/>
            <person name="Kataoka E."/>
            <person name="Keightley P.D."/>
            <person name="Kheradpour P."/>
            <person name="Kirkness E.F."/>
            <person name="Koerich L.B."/>
            <person name="Kristiansen K."/>
            <person name="Kudrna D."/>
            <person name="Kulathinal R.J."/>
            <person name="Kumar S."/>
            <person name="Kwok R."/>
            <person name="Lander E."/>
            <person name="Langley C.H."/>
            <person name="Lapoint R."/>
            <person name="Lazzaro B.P."/>
            <person name="Lee S.J."/>
            <person name="Levesque L."/>
            <person name="Li R."/>
            <person name="Lin C.F."/>
            <person name="Lin M.F."/>
            <person name="Lindblad-Toh K."/>
            <person name="Llopart A."/>
            <person name="Long M."/>
            <person name="Low L."/>
            <person name="Lozovsky E."/>
            <person name="Lu J."/>
            <person name="Luo M."/>
            <person name="Machado C.A."/>
            <person name="Makalowski W."/>
            <person name="Marzo M."/>
            <person name="Matsuda M."/>
            <person name="Matzkin L."/>
            <person name="McAllister B."/>
            <person name="McBride C.S."/>
            <person name="McKernan B."/>
            <person name="McKernan K."/>
            <person name="Mendez-Lago M."/>
            <person name="Minx P."/>
            <person name="Mollenhauer M.U."/>
            <person name="Montooth K."/>
            <person name="Mount S.M."/>
            <person name="Mu X."/>
            <person name="Myers E."/>
            <person name="Negre B."/>
            <person name="Newfeld S."/>
            <person name="Nielsen R."/>
            <person name="Noor M.A."/>
            <person name="O'Grady P."/>
            <person name="Pachter L."/>
            <person name="Papaceit M."/>
            <person name="Parisi M.J."/>
            <person name="Parisi M."/>
            <person name="Parts L."/>
            <person name="Pedersen J.S."/>
            <person name="Pesole G."/>
            <person name="Phillippy A.M."/>
            <person name="Ponting C.P."/>
            <person name="Pop M."/>
            <person name="Porcelli D."/>
            <person name="Powell J.R."/>
            <person name="Prohaska S."/>
            <person name="Pruitt K."/>
            <person name="Puig M."/>
            <person name="Quesneville H."/>
            <person name="Ram K.R."/>
            <person name="Rand D."/>
            <person name="Rasmussen M.D."/>
            <person name="Reed L.K."/>
            <person name="Reenan R."/>
            <person name="Reily A."/>
            <person name="Remington K.A."/>
            <person name="Rieger T.T."/>
            <person name="Ritchie M.G."/>
            <person name="Robin C."/>
            <person name="Rogers Y.H."/>
            <person name="Rohde C."/>
            <person name="Rozas J."/>
            <person name="Rubenfield M.J."/>
            <person name="Ruiz A."/>
            <person name="Russo S."/>
            <person name="Salzberg S.L."/>
            <person name="Sanchez-Gracia A."/>
            <person name="Saranga D.J."/>
            <person name="Sato H."/>
            <person name="Schaeffer S.W."/>
            <person name="Schatz M.C."/>
            <person name="Schlenke T."/>
            <person name="Schwartz R."/>
            <person name="Segarra C."/>
            <person name="Singh R.S."/>
            <person name="Sirot L."/>
            <person name="Sirota M."/>
            <person name="Sisneros N.B."/>
            <person name="Smith C.D."/>
            <person name="Smith T.F."/>
            <person name="Spieth J."/>
            <person name="Stage D.E."/>
            <person name="Stark A."/>
            <person name="Stephan W."/>
            <person name="Strausberg R.L."/>
            <person name="Strempel S."/>
            <person name="Sturgill D."/>
            <person name="Sutton G."/>
            <person name="Sutton G.G."/>
            <person name="Tao W."/>
            <person name="Teichmann S."/>
            <person name="Tobari Y.N."/>
            <person name="Tomimura Y."/>
            <person name="Tsolas J.M."/>
            <person name="Valente V.L."/>
            <person name="Venter E."/>
            <person name="Venter J.C."/>
            <person name="Vicario S."/>
            <person name="Vieira F.G."/>
            <person name="Vilella A.J."/>
            <person name="Villasante A."/>
            <person name="Walenz B."/>
            <person name="Wang J."/>
            <person name="Wasserman M."/>
            <person name="Watts T."/>
            <person name="Wilson D."/>
            <person name="Wilson R.K."/>
            <person name="Wing R.A."/>
            <person name="Wolfner M.F."/>
            <person name="Wong A."/>
            <person name="Wong G.K."/>
            <person name="Wu C.I."/>
            <person name="Wu G."/>
            <person name="Yamamoto D."/>
            <person name="Yang H.P."/>
            <person name="Yang S.P."/>
            <person name="Yorke J.A."/>
            <person name="Yoshida K."/>
            <person name="Zdobnov E."/>
            <person name="Zhang P."/>
            <person name="Zhang Y."/>
            <person name="Zimin A.V."/>
            <person name="Baldwin J."/>
            <person name="Abdouelleil A."/>
            <person name="Abdulkadir J."/>
            <person name="Abebe A."/>
            <person name="Abera B."/>
            <person name="Abreu J."/>
            <person name="Acer S.C."/>
            <person name="Aftuck L."/>
            <person name="Alexander A."/>
            <person name="An P."/>
            <person name="Anderson E."/>
            <person name="Anderson S."/>
            <person name="Arachi H."/>
            <person name="Azer M."/>
            <person name="Bachantsang P."/>
            <person name="Barry A."/>
            <person name="Bayul T."/>
            <person name="Berlin A."/>
            <person name="Bessette D."/>
            <person name="Bloom T."/>
            <person name="Blye J."/>
            <person name="Boguslavskiy L."/>
            <person name="Bonnet C."/>
            <person name="Boukhgalter B."/>
            <person name="Bourzgui I."/>
            <person name="Brown A."/>
            <person name="Cahill P."/>
            <person name="Channer S."/>
            <person name="Cheshatsang Y."/>
            <person name="Chuda L."/>
            <person name="Citroen M."/>
            <person name="Collymore A."/>
            <person name="Cooke P."/>
            <person name="Costello M."/>
            <person name="D'Aco K."/>
            <person name="Daza R."/>
            <person name="De Haan G."/>
            <person name="DeGray S."/>
            <person name="DeMaso C."/>
            <person name="Dhargay N."/>
            <person name="Dooley K."/>
            <person name="Dooley E."/>
            <person name="Doricent M."/>
            <person name="Dorje P."/>
            <person name="Dorjee K."/>
            <person name="Dupes A."/>
            <person name="Elong R."/>
            <person name="Falk J."/>
            <person name="Farina A."/>
            <person name="Faro S."/>
            <person name="Ferguson D."/>
            <person name="Fisher S."/>
            <person name="Foley C.D."/>
            <person name="Franke A."/>
            <person name="Friedrich D."/>
            <person name="Gadbois L."/>
            <person name="Gearin G."/>
            <person name="Gearin C.R."/>
            <person name="Giannoukos G."/>
            <person name="Goode T."/>
            <person name="Graham J."/>
            <person name="Grandbois E."/>
            <person name="Grewal S."/>
            <person name="Gyaltsen K."/>
            <person name="Hafez N."/>
            <person name="Hagos B."/>
            <person name="Hall J."/>
            <person name="Henson C."/>
            <person name="Hollinger A."/>
            <person name="Honan T."/>
            <person name="Huard M.D."/>
            <person name="Hughes L."/>
            <person name="Hurhula B."/>
            <person name="Husby M.E."/>
            <person name="Kamat A."/>
            <person name="Kanga B."/>
            <person name="Kashin S."/>
            <person name="Khazanovich D."/>
            <person name="Kisner P."/>
            <person name="Lance K."/>
            <person name="Lara M."/>
            <person name="Lee W."/>
            <person name="Lennon N."/>
            <person name="Letendre F."/>
            <person name="LeVine R."/>
            <person name="Lipovsky A."/>
            <person name="Liu X."/>
            <person name="Liu J."/>
            <person name="Liu S."/>
            <person name="Lokyitsang T."/>
            <person name="Lokyitsang Y."/>
            <person name="Lubonja R."/>
            <person name="Lui A."/>
            <person name="MacDonald P."/>
            <person name="Magnisalis V."/>
            <person name="Maru K."/>
            <person name="Matthews C."/>
            <person name="McCusker W."/>
            <person name="McDonough S."/>
            <person name="Mehta T."/>
            <person name="Meldrim J."/>
            <person name="Meneus L."/>
            <person name="Mihai O."/>
            <person name="Mihalev A."/>
            <person name="Mihova T."/>
            <person name="Mittelman R."/>
            <person name="Mlenga V."/>
            <person name="Montmayeur A."/>
            <person name="Mulrain L."/>
            <person name="Navidi A."/>
            <person name="Naylor J."/>
            <person name="Negash T."/>
            <person name="Nguyen T."/>
            <person name="Nguyen N."/>
            <person name="Nicol R."/>
            <person name="Norbu C."/>
            <person name="Norbu N."/>
            <person name="Novod N."/>
            <person name="O'Neill B."/>
            <person name="Osman S."/>
            <person name="Markiewicz E."/>
            <person name="Oyono O.L."/>
            <person name="Patti C."/>
            <person name="Phunkhang P."/>
            <person name="Pierre F."/>
            <person name="Priest M."/>
            <person name="Raghuraman S."/>
            <person name="Rege F."/>
            <person name="Reyes R."/>
            <person name="Rise C."/>
            <person name="Rogov P."/>
            <person name="Ross K."/>
            <person name="Ryan E."/>
            <person name="Settipalli S."/>
            <person name="Shea T."/>
            <person name="Sherpa N."/>
            <person name="Shi L."/>
            <person name="Shih D."/>
            <person name="Sparrow T."/>
            <person name="Spaulding J."/>
            <person name="Stalker J."/>
            <person name="Stange-Thomann N."/>
            <person name="Stavropoulos S."/>
            <person name="Stone C."/>
            <person name="Strader C."/>
            <person name="Tesfaye S."/>
            <person name="Thomson T."/>
            <person name="Thoulutsang Y."/>
            <person name="Thoulutsang D."/>
            <person name="Topham K."/>
            <person name="Topping I."/>
            <person name="Tsamla T."/>
            <person name="Vassiliev H."/>
            <person name="Vo A."/>
            <person name="Wangchuk T."/>
            <person name="Wangdi T."/>
            <person name="Weiand M."/>
            <person name="Wilkinson J."/>
            <person name="Wilson A."/>
            <person name="Yadav S."/>
            <person name="Young G."/>
            <person name="Yu Q."/>
            <person name="Zembek L."/>
            <person name="Zhong D."/>
            <person name="Zimmer A."/>
            <person name="Zwirko Z."/>
            <person name="Jaffe D.B."/>
            <person name="Alvarez P."/>
            <person name="Brockman W."/>
            <person name="Butler J."/>
            <person name="Chin C."/>
            <person name="Gnerre S."/>
            <person name="Grabherr M."/>
            <person name="Kleber M."/>
            <person name="Mauceli E."/>
            <person name="MacCallum I."/>
        </authorList>
    </citation>
    <scope>NUCLEOTIDE SEQUENCE [LARGE SCALE GENOMIC DNA]</scope>
    <source>
        <strain evidence="12">Tucson 15287-2541.00</strain>
    </source>
</reference>
<keyword evidence="3 10" id="KW-0716">Sensory transduction</keyword>
<evidence type="ECO:0000256" key="2">
    <source>
        <dbReference type="ARBA" id="ARBA00022475"/>
    </source>
</evidence>
<evidence type="ECO:0000313" key="11">
    <source>
        <dbReference type="EMBL" id="EDV99286.1"/>
    </source>
</evidence>
<keyword evidence="4 10" id="KW-0812">Transmembrane</keyword>
<evidence type="ECO:0000256" key="4">
    <source>
        <dbReference type="ARBA" id="ARBA00022692"/>
    </source>
</evidence>
<feature type="transmembrane region" description="Helical" evidence="10">
    <location>
        <begin position="268"/>
        <end position="288"/>
    </location>
</feature>
<dbReference type="GO" id="GO:0005549">
    <property type="term" value="F:odorant binding"/>
    <property type="evidence" value="ECO:0007669"/>
    <property type="project" value="InterPro"/>
</dbReference>
<keyword evidence="2" id="KW-1003">Cell membrane</keyword>
<dbReference type="GO" id="GO:0170020">
    <property type="term" value="F:ionotropic olfactory receptor activity"/>
    <property type="evidence" value="ECO:0007669"/>
    <property type="project" value="EnsemblMetazoa"/>
</dbReference>
<keyword evidence="12" id="KW-1185">Reference proteome</keyword>
<dbReference type="eggNOG" id="ENOG502T9IC">
    <property type="taxonomic scope" value="Eukaryota"/>
</dbReference>
<evidence type="ECO:0000256" key="3">
    <source>
        <dbReference type="ARBA" id="ARBA00022606"/>
    </source>
</evidence>
<proteinExistence type="inferred from homology"/>
<evidence type="ECO:0000256" key="9">
    <source>
        <dbReference type="ARBA" id="ARBA00023224"/>
    </source>
</evidence>
<protein>
    <recommendedName>
        <fullName evidence="10">Odorant receptor</fullName>
    </recommendedName>
</protein>
<keyword evidence="6 10" id="KW-1133">Transmembrane helix</keyword>
<dbReference type="GO" id="GO:0007165">
    <property type="term" value="P:signal transduction"/>
    <property type="evidence" value="ECO:0007669"/>
    <property type="project" value="UniProtKB-KW"/>
</dbReference>
<dbReference type="Pfam" id="PF02949">
    <property type="entry name" value="7tm_6"/>
    <property type="match status" value="1"/>
</dbReference>